<name>A0ABU8N320_9PSEU</name>
<proteinExistence type="predicted"/>
<dbReference type="Pfam" id="PF07883">
    <property type="entry name" value="Cupin_2"/>
    <property type="match status" value="1"/>
</dbReference>
<dbReference type="SUPFAM" id="SSF51182">
    <property type="entry name" value="RmlC-like cupins"/>
    <property type="match status" value="1"/>
</dbReference>
<dbReference type="InterPro" id="IPR011051">
    <property type="entry name" value="RmlC_Cupin_sf"/>
</dbReference>
<dbReference type="InterPro" id="IPR014710">
    <property type="entry name" value="RmlC-like_jellyroll"/>
</dbReference>
<reference evidence="3 4" key="1">
    <citation type="submission" date="2024-03" db="EMBL/GenBank/DDBJ databases">
        <title>Actinomycetospora sp. OC33-EN06, a novel actinomycete isolated from wild orchid (Aerides multiflora).</title>
        <authorList>
            <person name="Suriyachadkun C."/>
        </authorList>
    </citation>
    <scope>NUCLEOTIDE SEQUENCE [LARGE SCALE GENOMIC DNA]</scope>
    <source>
        <strain evidence="3 4">OC33-EN06</strain>
    </source>
</reference>
<feature type="compositionally biased region" description="Basic and acidic residues" evidence="1">
    <location>
        <begin position="1"/>
        <end position="12"/>
    </location>
</feature>
<feature type="domain" description="Cupin type-2" evidence="2">
    <location>
        <begin position="37"/>
        <end position="102"/>
    </location>
</feature>
<protein>
    <submittedName>
        <fullName evidence="3">Cupin domain-containing protein</fullName>
    </submittedName>
</protein>
<feature type="region of interest" description="Disordered" evidence="1">
    <location>
        <begin position="102"/>
        <end position="125"/>
    </location>
</feature>
<evidence type="ECO:0000313" key="3">
    <source>
        <dbReference type="EMBL" id="MEJ2886781.1"/>
    </source>
</evidence>
<dbReference type="Proteomes" id="UP001370100">
    <property type="component" value="Unassembled WGS sequence"/>
</dbReference>
<gene>
    <name evidence="3" type="ORF">WCD41_10000</name>
</gene>
<dbReference type="EMBL" id="JBBEGL010000002">
    <property type="protein sequence ID" value="MEJ2886781.1"/>
    <property type="molecule type" value="Genomic_DNA"/>
</dbReference>
<comment type="caution">
    <text evidence="3">The sequence shown here is derived from an EMBL/GenBank/DDBJ whole genome shotgun (WGS) entry which is preliminary data.</text>
</comment>
<organism evidence="3 4">
    <name type="scientific">Actinomycetospora aeridis</name>
    <dbReference type="NCBI Taxonomy" id="3129231"/>
    <lineage>
        <taxon>Bacteria</taxon>
        <taxon>Bacillati</taxon>
        <taxon>Actinomycetota</taxon>
        <taxon>Actinomycetes</taxon>
        <taxon>Pseudonocardiales</taxon>
        <taxon>Pseudonocardiaceae</taxon>
        <taxon>Actinomycetospora</taxon>
    </lineage>
</organism>
<accession>A0ABU8N320</accession>
<dbReference type="InterPro" id="IPR013096">
    <property type="entry name" value="Cupin_2"/>
</dbReference>
<feature type="compositionally biased region" description="Low complexity" evidence="1">
    <location>
        <begin position="13"/>
        <end position="22"/>
    </location>
</feature>
<feature type="region of interest" description="Disordered" evidence="1">
    <location>
        <begin position="1"/>
        <end position="31"/>
    </location>
</feature>
<evidence type="ECO:0000259" key="2">
    <source>
        <dbReference type="Pfam" id="PF07883"/>
    </source>
</evidence>
<dbReference type="Gene3D" id="2.60.120.10">
    <property type="entry name" value="Jelly Rolls"/>
    <property type="match status" value="1"/>
</dbReference>
<evidence type="ECO:0000313" key="4">
    <source>
        <dbReference type="Proteomes" id="UP001370100"/>
    </source>
</evidence>
<evidence type="ECO:0000256" key="1">
    <source>
        <dbReference type="SAM" id="MobiDB-lite"/>
    </source>
</evidence>
<keyword evidence="4" id="KW-1185">Reference proteome</keyword>
<sequence length="125" mass="12846">MDTVIRRADARRTTTPNATMTTFASPTQGASRQALWRVEMAPGAAGPDHVMAGEQIWTVVGGAARVEVAGEVVALAAGDTLVLPAGLPRRVHADAERGLEAVVTGPGDDTASGPGRDPVVPPWIA</sequence>
<dbReference type="RefSeq" id="WP_337713243.1">
    <property type="nucleotide sequence ID" value="NZ_JBBEGL010000002.1"/>
</dbReference>